<feature type="region of interest" description="Disordered" evidence="1">
    <location>
        <begin position="71"/>
        <end position="153"/>
    </location>
</feature>
<evidence type="ECO:0000313" key="3">
    <source>
        <dbReference type="Proteomes" id="UP000314294"/>
    </source>
</evidence>
<reference evidence="2 3" key="1">
    <citation type="submission" date="2019-03" db="EMBL/GenBank/DDBJ databases">
        <title>First draft genome of Liparis tanakae, snailfish: a comprehensive survey of snailfish specific genes.</title>
        <authorList>
            <person name="Kim W."/>
            <person name="Song I."/>
            <person name="Jeong J.-H."/>
            <person name="Kim D."/>
            <person name="Kim S."/>
            <person name="Ryu S."/>
            <person name="Song J.Y."/>
            <person name="Lee S.K."/>
        </authorList>
    </citation>
    <scope>NUCLEOTIDE SEQUENCE [LARGE SCALE GENOMIC DNA]</scope>
    <source>
        <tissue evidence="2">Muscle</tissue>
    </source>
</reference>
<comment type="caution">
    <text evidence="2">The sequence shown here is derived from an EMBL/GenBank/DDBJ whole genome shotgun (WGS) entry which is preliminary data.</text>
</comment>
<protein>
    <submittedName>
        <fullName evidence="2">Uncharacterized protein</fullName>
    </submittedName>
</protein>
<dbReference type="AlphaFoldDB" id="A0A4Z2G550"/>
<feature type="compositionally biased region" description="Low complexity" evidence="1">
    <location>
        <begin position="272"/>
        <end position="285"/>
    </location>
</feature>
<evidence type="ECO:0000256" key="1">
    <source>
        <dbReference type="SAM" id="MobiDB-lite"/>
    </source>
</evidence>
<sequence length="356" mass="37675">MVWSLPLWRPWGQRGVSVRSACGGRPQLSVQDGARANRLLPLGDERVPPPGALGFGPAACSVANAAQELGAAGQQDAALSSSPRPPAEEQERRVTLEEERPSAAEILPPATIERRETRPETPPVPPPAPRGAPPPGSWGRGEDGPVQHQKQTSSQLLHFLRANAKHTGALEVGAPEVGAPEVGAPEVGALEVGAPEVGAVQRRRSSLPPEPRLQSQRCRLGREAVSAVAPVFRVKRVESSGALTYTCVIATNTELWDLGDVFTEAGRRRSGARPAGSEAGAPGRAQDASPLHLRPQSRQRTEPAGAAPRPRRAAVPEFHVRRFEEAAVVVSHVVSPGNFYIQHADAGAALRALFTG</sequence>
<gene>
    <name evidence="2" type="ORF">EYF80_042089</name>
</gene>
<dbReference type="OrthoDB" id="8934037at2759"/>
<accession>A0A4Z2G550</accession>
<dbReference type="EMBL" id="SRLO01000727">
    <property type="protein sequence ID" value="TNN47712.1"/>
    <property type="molecule type" value="Genomic_DNA"/>
</dbReference>
<feature type="compositionally biased region" description="Basic and acidic residues" evidence="1">
    <location>
        <begin position="86"/>
        <end position="102"/>
    </location>
</feature>
<proteinExistence type="predicted"/>
<feature type="region of interest" description="Disordered" evidence="1">
    <location>
        <begin position="267"/>
        <end position="312"/>
    </location>
</feature>
<name>A0A4Z2G550_9TELE</name>
<evidence type="ECO:0000313" key="2">
    <source>
        <dbReference type="EMBL" id="TNN47712.1"/>
    </source>
</evidence>
<feature type="compositionally biased region" description="Pro residues" evidence="1">
    <location>
        <begin position="120"/>
        <end position="136"/>
    </location>
</feature>
<keyword evidence="3" id="KW-1185">Reference proteome</keyword>
<dbReference type="Proteomes" id="UP000314294">
    <property type="component" value="Unassembled WGS sequence"/>
</dbReference>
<organism evidence="2 3">
    <name type="scientific">Liparis tanakae</name>
    <name type="common">Tanaka's snailfish</name>
    <dbReference type="NCBI Taxonomy" id="230148"/>
    <lineage>
        <taxon>Eukaryota</taxon>
        <taxon>Metazoa</taxon>
        <taxon>Chordata</taxon>
        <taxon>Craniata</taxon>
        <taxon>Vertebrata</taxon>
        <taxon>Euteleostomi</taxon>
        <taxon>Actinopterygii</taxon>
        <taxon>Neopterygii</taxon>
        <taxon>Teleostei</taxon>
        <taxon>Neoteleostei</taxon>
        <taxon>Acanthomorphata</taxon>
        <taxon>Eupercaria</taxon>
        <taxon>Perciformes</taxon>
        <taxon>Cottioidei</taxon>
        <taxon>Cottales</taxon>
        <taxon>Liparidae</taxon>
        <taxon>Liparis</taxon>
    </lineage>
</organism>